<dbReference type="InterPro" id="IPR014388">
    <property type="entry name" value="3-oxoacid_CoA-transferase"/>
</dbReference>
<dbReference type="STRING" id="2052828.ATO67_13745"/>
<dbReference type="RefSeq" id="WP_067650015.1">
    <property type="nucleotide sequence ID" value="NZ_KQ961030.1"/>
</dbReference>
<dbReference type="InterPro" id="IPR004165">
    <property type="entry name" value="CoA_trans_fam_I"/>
</dbReference>
<comment type="function">
    <text evidence="3">CoA transferase having broad substrate specificity for short-chain acyl-CoA thioesters with the activity decreasing when the length of the carboxylic acid chain exceeds four carbons.</text>
</comment>
<dbReference type="Pfam" id="PF01144">
    <property type="entry name" value="CoA_trans"/>
    <property type="match status" value="1"/>
</dbReference>
<dbReference type="SUPFAM" id="SSF100950">
    <property type="entry name" value="NagB/RpiA/CoA transferase-like"/>
    <property type="match status" value="2"/>
</dbReference>
<dbReference type="PANTHER" id="PTHR43293">
    <property type="entry name" value="ACETATE COA-TRANSFERASE YDIF"/>
    <property type="match status" value="1"/>
</dbReference>
<accession>A0A135NY19</accession>
<name>A0A135NY19_9HYPH</name>
<sequence>MSEIVDLDRALSVIRDGDTVGSVGVIGWLVPDHLLEGIAHNFLTKNGPGNLTFYFPVGVGDALEIKGMDHVAVPGLLKRVIGGNFINPLNPRTGRRAEMMRMIIENEVEAYAWPIGATMHWLREVARRGPGYLTEVGLGSFIDPRQEGGKMNSRTKDNLVQLREFDGKEYLFYPTFPLNVALLRASFADELGNLSLCNEPLQSATLALALAVKASGGKVIAQVSEIVPAGLMPAANMNIPAALVDYIVVAQGQMTTDVDFDARYLGGSFDPSSFSALYPAGIDKVIARRAAHELKEGEVSIFGFGAATNIPLVLADGGKFNDGGIRRYRHTTEHGVFGGIVMSGWQFSANLYPEALIDGPSQFDFIDGGGCAFAALSFAQLDQVGNINVSKFSGFSPGSGGFIDIATNAKRLVFVGTLTTSGLDVLVSDAGIEIRKEGRIKKFVQKVDQITYPLSRGISERGQEATIITERAVFKLYGQTLVLTEIAPGADLNRDIIDQIDFAFDVAHDLRPMDAELFQLGG</sequence>
<dbReference type="EC" id="2.8.3.8" evidence="3"/>
<evidence type="ECO:0000313" key="6">
    <source>
        <dbReference type="Proteomes" id="UP000070498"/>
    </source>
</evidence>
<keyword evidence="6" id="KW-1185">Reference proteome</keyword>
<evidence type="ECO:0000256" key="4">
    <source>
        <dbReference type="PIRSR" id="PIRSR000858-1"/>
    </source>
</evidence>
<evidence type="ECO:0000256" key="1">
    <source>
        <dbReference type="ARBA" id="ARBA00007154"/>
    </source>
</evidence>
<protein>
    <recommendedName>
        <fullName evidence="3">Acetate CoA-transferase YdiF</fullName>
        <ecNumber evidence="3">2.8.3.8</ecNumber>
    </recommendedName>
</protein>
<dbReference type="Proteomes" id="UP000070498">
    <property type="component" value="Unassembled WGS sequence"/>
</dbReference>
<dbReference type="PANTHER" id="PTHR43293:SF1">
    <property type="entry name" value="ACETATE COA-TRANSFERASE YDIF"/>
    <property type="match status" value="1"/>
</dbReference>
<dbReference type="InterPro" id="IPR037171">
    <property type="entry name" value="NagB/RpiA_transferase-like"/>
</dbReference>
<comment type="catalytic activity">
    <reaction evidence="3">
        <text>an acyl-CoA + acetate = a carboxylate + acetyl-CoA</text>
        <dbReference type="Rhea" id="RHEA:13381"/>
        <dbReference type="ChEBI" id="CHEBI:29067"/>
        <dbReference type="ChEBI" id="CHEBI:30089"/>
        <dbReference type="ChEBI" id="CHEBI:57288"/>
        <dbReference type="ChEBI" id="CHEBI:58342"/>
        <dbReference type="EC" id="2.8.3.8"/>
    </reaction>
</comment>
<organism evidence="5 6">
    <name type="scientific">Agrobacterium bohemicum</name>
    <dbReference type="NCBI Taxonomy" id="2052828"/>
    <lineage>
        <taxon>Bacteria</taxon>
        <taxon>Pseudomonadati</taxon>
        <taxon>Pseudomonadota</taxon>
        <taxon>Alphaproteobacteria</taxon>
        <taxon>Hyphomicrobiales</taxon>
        <taxon>Rhizobiaceae</taxon>
        <taxon>Rhizobium/Agrobacterium group</taxon>
        <taxon>Agrobacterium</taxon>
    </lineage>
</organism>
<reference evidence="5 6" key="1">
    <citation type="submission" date="2015-11" db="EMBL/GenBank/DDBJ databases">
        <title>Draft genome sequence of Agrobacterium sp. R89-1.</title>
        <authorList>
            <person name="Zahradnik J."/>
            <person name="Kyslikova E."/>
            <person name="Palyzova A."/>
            <person name="Kyslik P."/>
        </authorList>
    </citation>
    <scope>NUCLEOTIDE SEQUENCE [LARGE SCALE GENOMIC DNA]</scope>
    <source>
        <strain evidence="5 6">R89-1</strain>
    </source>
</reference>
<feature type="active site" description="5-glutamyl coenzyme A thioester intermediate" evidence="4">
    <location>
        <position position="333"/>
    </location>
</feature>
<proteinExistence type="inferred from homology"/>
<comment type="caution">
    <text evidence="5">The sequence shown here is derived from an EMBL/GenBank/DDBJ whole genome shotgun (WGS) entry which is preliminary data.</text>
</comment>
<comment type="similarity">
    <text evidence="1 3">Belongs to the 3-oxoacid CoA-transferase family.</text>
</comment>
<dbReference type="SMART" id="SM00882">
    <property type="entry name" value="CoA_trans"/>
    <property type="match status" value="1"/>
</dbReference>
<dbReference type="EMBL" id="LNUW01000038">
    <property type="protein sequence ID" value="KXG84072.1"/>
    <property type="molecule type" value="Genomic_DNA"/>
</dbReference>
<evidence type="ECO:0000256" key="2">
    <source>
        <dbReference type="ARBA" id="ARBA00022679"/>
    </source>
</evidence>
<dbReference type="PIRSF" id="PIRSF000858">
    <property type="entry name" value="SCOT-t"/>
    <property type="match status" value="1"/>
</dbReference>
<dbReference type="GO" id="GO:0046952">
    <property type="term" value="P:ketone body catabolic process"/>
    <property type="evidence" value="ECO:0007669"/>
    <property type="project" value="InterPro"/>
</dbReference>
<dbReference type="Gene3D" id="3.40.1080.10">
    <property type="entry name" value="Glutaconate Coenzyme A-transferase"/>
    <property type="match status" value="2"/>
</dbReference>
<dbReference type="GO" id="GO:0008775">
    <property type="term" value="F:acetate CoA-transferase activity"/>
    <property type="evidence" value="ECO:0007669"/>
    <property type="project" value="UniProtKB-EC"/>
</dbReference>
<gene>
    <name evidence="5" type="ORF">ATO67_13745</name>
</gene>
<dbReference type="AlphaFoldDB" id="A0A135NY19"/>
<keyword evidence="2 3" id="KW-0808">Transferase</keyword>
<evidence type="ECO:0000313" key="5">
    <source>
        <dbReference type="EMBL" id="KXG84072.1"/>
    </source>
</evidence>
<evidence type="ECO:0000256" key="3">
    <source>
        <dbReference type="PIRNR" id="PIRNR000858"/>
    </source>
</evidence>